<dbReference type="EMBL" id="HBKO01012228">
    <property type="protein sequence ID" value="CAE2206184.1"/>
    <property type="molecule type" value="Transcribed_RNA"/>
</dbReference>
<keyword evidence="1" id="KW-0472">Membrane</keyword>
<evidence type="ECO:0000256" key="1">
    <source>
        <dbReference type="SAM" id="Phobius"/>
    </source>
</evidence>
<reference evidence="2" key="1">
    <citation type="submission" date="2021-01" db="EMBL/GenBank/DDBJ databases">
        <authorList>
            <person name="Corre E."/>
            <person name="Pelletier E."/>
            <person name="Niang G."/>
            <person name="Scheremetjew M."/>
            <person name="Finn R."/>
            <person name="Kale V."/>
            <person name="Holt S."/>
            <person name="Cochrane G."/>
            <person name="Meng A."/>
            <person name="Brown T."/>
            <person name="Cohen L."/>
        </authorList>
    </citation>
    <scope>NUCLEOTIDE SEQUENCE</scope>
    <source>
        <strain evidence="2">UIO037</strain>
    </source>
</reference>
<proteinExistence type="predicted"/>
<feature type="transmembrane region" description="Helical" evidence="1">
    <location>
        <begin position="73"/>
        <end position="96"/>
    </location>
</feature>
<gene>
    <name evidence="2" type="ORF">CPOL0286_LOCUS5445</name>
</gene>
<evidence type="ECO:0000313" key="2">
    <source>
        <dbReference type="EMBL" id="CAE2206184.1"/>
    </source>
</evidence>
<organism evidence="2">
    <name type="scientific">Prymnesium polylepis</name>
    <dbReference type="NCBI Taxonomy" id="72548"/>
    <lineage>
        <taxon>Eukaryota</taxon>
        <taxon>Haptista</taxon>
        <taxon>Haptophyta</taxon>
        <taxon>Prymnesiophyceae</taxon>
        <taxon>Prymnesiales</taxon>
        <taxon>Prymnesiaceae</taxon>
        <taxon>Prymnesium</taxon>
    </lineage>
</organism>
<keyword evidence="1" id="KW-0812">Transmembrane</keyword>
<keyword evidence="1" id="KW-1133">Transmembrane helix</keyword>
<dbReference type="AlphaFoldDB" id="A0A7S4HQD8"/>
<accession>A0A7S4HQD8</accession>
<protein>
    <submittedName>
        <fullName evidence="2">Uncharacterized protein</fullName>
    </submittedName>
</protein>
<sequence>MPDATVPMGIPVAESAEHTTAYARATDDDDDECCGLFELPGFRHLLLCCCGDDDAPVANESSSSKMLCGIHKCWCCAAAVCAVVAASVWALCWVITANSVCDPKRLAGLTPPFDGALVPNHIWLEPHETWFSFSQQLDVRAADSNSNEPSGPRIGSFYDVRIPGLYFSLAFQDVGGRVWFTAYNREAARHI</sequence>
<name>A0A7S4HQD8_9EUKA</name>